<feature type="domain" description="Carbohydrate kinase PfkB" evidence="4">
    <location>
        <begin position="4"/>
        <end position="93"/>
    </location>
</feature>
<name>A9BER2_PETMO</name>
<evidence type="ECO:0000256" key="3">
    <source>
        <dbReference type="ARBA" id="ARBA00022777"/>
    </source>
</evidence>
<dbReference type="PANTHER" id="PTHR43320">
    <property type="entry name" value="SUGAR KINASE"/>
    <property type="match status" value="1"/>
</dbReference>
<dbReference type="InterPro" id="IPR029056">
    <property type="entry name" value="Ribokinase-like"/>
</dbReference>
<accession>A9BER2</accession>
<dbReference type="eggNOG" id="COG0524">
    <property type="taxonomic scope" value="Bacteria"/>
</dbReference>
<organism evidence="5 6">
    <name type="scientific">Petrotoga mobilis (strain DSM 10674 / SJ95)</name>
    <dbReference type="NCBI Taxonomy" id="403833"/>
    <lineage>
        <taxon>Bacteria</taxon>
        <taxon>Thermotogati</taxon>
        <taxon>Thermotogota</taxon>
        <taxon>Thermotogae</taxon>
        <taxon>Petrotogales</taxon>
        <taxon>Petrotogaceae</taxon>
        <taxon>Petrotoga</taxon>
    </lineage>
</organism>
<evidence type="ECO:0000256" key="1">
    <source>
        <dbReference type="ARBA" id="ARBA00010688"/>
    </source>
</evidence>
<reference evidence="5" key="1">
    <citation type="submission" date="2007-11" db="EMBL/GenBank/DDBJ databases">
        <title>Complete sequence of Petroga mobilis SJ95.</title>
        <authorList>
            <consortium name="US DOE Joint Genome Institute"/>
            <person name="Copeland A."/>
            <person name="Lucas S."/>
            <person name="Lapidus A."/>
            <person name="Barry K."/>
            <person name="Glavina del Rio T."/>
            <person name="Dalin E."/>
            <person name="Tice H."/>
            <person name="Pitluck S."/>
            <person name="Meincke L."/>
            <person name="Brettin T."/>
            <person name="Bruce D."/>
            <person name="Detter J.C."/>
            <person name="Han C."/>
            <person name="Kuske C.R."/>
            <person name="Schmutz J."/>
            <person name="Larimer F."/>
            <person name="Land M."/>
            <person name="Hauser L."/>
            <person name="Kyrpides N."/>
            <person name="Mikhailova N."/>
            <person name="Noll K."/>
            <person name="Richardson P."/>
        </authorList>
    </citation>
    <scope>NUCLEOTIDE SEQUENCE [LARGE SCALE GENOMIC DNA]</scope>
    <source>
        <strain evidence="5">SJ95</strain>
    </source>
</reference>
<dbReference type="InterPro" id="IPR011611">
    <property type="entry name" value="PfkB_dom"/>
</dbReference>
<proteinExistence type="inferred from homology"/>
<evidence type="ECO:0000256" key="2">
    <source>
        <dbReference type="ARBA" id="ARBA00022679"/>
    </source>
</evidence>
<keyword evidence="3" id="KW-0418">Kinase</keyword>
<dbReference type="Proteomes" id="UP000000789">
    <property type="component" value="Chromosome"/>
</dbReference>
<dbReference type="STRING" id="403833.Pmob_0041"/>
<dbReference type="HOGENOM" id="CLU_094172_0_0_0"/>
<dbReference type="GO" id="GO:0016301">
    <property type="term" value="F:kinase activity"/>
    <property type="evidence" value="ECO:0007669"/>
    <property type="project" value="UniProtKB-KW"/>
</dbReference>
<keyword evidence="2" id="KW-0808">Transferase</keyword>
<dbReference type="InterPro" id="IPR052700">
    <property type="entry name" value="Carb_kinase_PfkB-like"/>
</dbReference>
<dbReference type="Pfam" id="PF00294">
    <property type="entry name" value="PfkB"/>
    <property type="match status" value="1"/>
</dbReference>
<dbReference type="KEGG" id="pmo:Pmob_0041"/>
<comment type="similarity">
    <text evidence="1">Belongs to the carbohydrate kinase PfkB family.</text>
</comment>
<dbReference type="InterPro" id="IPR002173">
    <property type="entry name" value="Carboh/pur_kinase_PfkB_CS"/>
</dbReference>
<dbReference type="EMBL" id="CP000879">
    <property type="protein sequence ID" value="ABX30790.1"/>
    <property type="molecule type" value="Genomic_DNA"/>
</dbReference>
<keyword evidence="6" id="KW-1185">Reference proteome</keyword>
<dbReference type="Gene3D" id="3.40.1190.20">
    <property type="match status" value="1"/>
</dbReference>
<dbReference type="OrthoDB" id="37222at2"/>
<dbReference type="PROSITE" id="PS00583">
    <property type="entry name" value="PFKB_KINASES_1"/>
    <property type="match status" value="1"/>
</dbReference>
<protein>
    <submittedName>
        <fullName evidence="5">PfkB domain protein</fullName>
    </submittedName>
</protein>
<dbReference type="SUPFAM" id="SSF53613">
    <property type="entry name" value="Ribokinase-like"/>
    <property type="match status" value="1"/>
</dbReference>
<dbReference type="RefSeq" id="WP_012207897.1">
    <property type="nucleotide sequence ID" value="NC_010003.1"/>
</dbReference>
<evidence type="ECO:0000259" key="4">
    <source>
        <dbReference type="Pfam" id="PF00294"/>
    </source>
</evidence>
<sequence>MATIDVIGGIFLDIYIVKNDGFHNSEILQLPGGSALNVAIGLSQLGHNVRMFGNVGKDFVGEYLLEKLSFHSVNVEWIKMIDKNTATFITLNEKPIAIDRRINDLDLFIPKNKSEYLFITTETNERIINSDIFLNYKKIFFDIGPRPKLIDKRCENVFFIGNEKECENFLFTCDVVKMGEKGAKWGEKIVALSGQKASYEIGMGDVFDTVLIDGILNDLEEELILQNAVDATQKISEYLGAYNKIINMEF</sequence>
<evidence type="ECO:0000313" key="5">
    <source>
        <dbReference type="EMBL" id="ABX30790.1"/>
    </source>
</evidence>
<gene>
    <name evidence="5" type="ordered locus">Pmob_0041</name>
</gene>
<dbReference type="AlphaFoldDB" id="A9BER2"/>
<evidence type="ECO:0000313" key="6">
    <source>
        <dbReference type="Proteomes" id="UP000000789"/>
    </source>
</evidence>